<accession>A0A8T0QWW5</accession>
<sequence length="463" mass="52241">MAGHQDLLGELDPSHGVQFQREICNRFGRSVHHASSSPDGSFFLLATFRHFTFRLTEFSVARALQSCLGGSADGFHVQYQSDRHYRFSVSCKAVGFHIYKLRCYIGDSFDVYFHLWFNGAPLWERENFLWEQKQLKEWTLVQSRKQKRQSKHTPRRVRFANVSPASTKISASEAFVHVDHSAANTIRIRDFNIQTCIPMDSVFSRLKFVPQSFARSDAKSSPGSSDDRSPPVQNSNQMGRSQHICFKYLGKDHSARFCSFPWRCLICHELGHKAWWCSRGKKPRPKFVWAPKTKPSSLTGLTEEVEPDSVAKTPDLLELNKTPADLADSPSSQPDSSSSSPIYNSRRSSASSVSSTVEEEAPINMANFTCNPMLFVPPGMHVEHGWMRPARTRVALGGEPPKRHEQFAIVTLEPEPQPVQVCNLIHHVSAFLQQNFPVRVASAVPSPFGLGLFELEDPIQRPA</sequence>
<feature type="domain" description="DUF7597" evidence="2">
    <location>
        <begin position="370"/>
        <end position="461"/>
    </location>
</feature>
<proteinExistence type="predicted"/>
<evidence type="ECO:0000313" key="3">
    <source>
        <dbReference type="EMBL" id="KAG2577560.1"/>
    </source>
</evidence>
<dbReference type="InterPro" id="IPR056018">
    <property type="entry name" value="DUF7597"/>
</dbReference>
<feature type="region of interest" description="Disordered" evidence="1">
    <location>
        <begin position="215"/>
        <end position="238"/>
    </location>
</feature>
<reference evidence="3" key="1">
    <citation type="submission" date="2020-05" db="EMBL/GenBank/DDBJ databases">
        <title>WGS assembly of Panicum virgatum.</title>
        <authorList>
            <person name="Lovell J.T."/>
            <person name="Jenkins J."/>
            <person name="Shu S."/>
            <person name="Juenger T.E."/>
            <person name="Schmutz J."/>
        </authorList>
    </citation>
    <scope>NUCLEOTIDE SEQUENCE</scope>
    <source>
        <strain evidence="3">AP13</strain>
    </source>
</reference>
<protein>
    <recommendedName>
        <fullName evidence="2">DUF7597 domain-containing protein</fullName>
    </recommendedName>
</protein>
<dbReference type="PANTHER" id="PTHR33075:SF10">
    <property type="entry name" value="DUF4283 DOMAIN-CONTAINING PROTEIN"/>
    <property type="match status" value="1"/>
</dbReference>
<dbReference type="EMBL" id="CM029048">
    <property type="protein sequence ID" value="KAG2577560.1"/>
    <property type="molecule type" value="Genomic_DNA"/>
</dbReference>
<dbReference type="AlphaFoldDB" id="A0A8T0QWW5"/>
<dbReference type="PANTHER" id="PTHR33075">
    <property type="entry name" value="OS02G0499800 PROTEIN"/>
    <property type="match status" value="1"/>
</dbReference>
<feature type="region of interest" description="Disordered" evidence="1">
    <location>
        <begin position="288"/>
        <end position="358"/>
    </location>
</feature>
<evidence type="ECO:0000313" key="4">
    <source>
        <dbReference type="Proteomes" id="UP000823388"/>
    </source>
</evidence>
<comment type="caution">
    <text evidence="3">The sequence shown here is derived from an EMBL/GenBank/DDBJ whole genome shotgun (WGS) entry which is preliminary data.</text>
</comment>
<evidence type="ECO:0000256" key="1">
    <source>
        <dbReference type="SAM" id="MobiDB-lite"/>
    </source>
</evidence>
<dbReference type="Pfam" id="PF24530">
    <property type="entry name" value="DUF7597"/>
    <property type="match status" value="1"/>
</dbReference>
<keyword evidence="4" id="KW-1185">Reference proteome</keyword>
<gene>
    <name evidence="3" type="ORF">PVAP13_6NG210600</name>
</gene>
<name>A0A8T0QWW5_PANVG</name>
<dbReference type="Proteomes" id="UP000823388">
    <property type="component" value="Chromosome 6N"/>
</dbReference>
<feature type="compositionally biased region" description="Low complexity" evidence="1">
    <location>
        <begin position="329"/>
        <end position="355"/>
    </location>
</feature>
<organism evidence="3 4">
    <name type="scientific">Panicum virgatum</name>
    <name type="common">Blackwell switchgrass</name>
    <dbReference type="NCBI Taxonomy" id="38727"/>
    <lineage>
        <taxon>Eukaryota</taxon>
        <taxon>Viridiplantae</taxon>
        <taxon>Streptophyta</taxon>
        <taxon>Embryophyta</taxon>
        <taxon>Tracheophyta</taxon>
        <taxon>Spermatophyta</taxon>
        <taxon>Magnoliopsida</taxon>
        <taxon>Liliopsida</taxon>
        <taxon>Poales</taxon>
        <taxon>Poaceae</taxon>
        <taxon>PACMAD clade</taxon>
        <taxon>Panicoideae</taxon>
        <taxon>Panicodae</taxon>
        <taxon>Paniceae</taxon>
        <taxon>Panicinae</taxon>
        <taxon>Panicum</taxon>
        <taxon>Panicum sect. Hiantes</taxon>
    </lineage>
</organism>
<evidence type="ECO:0000259" key="2">
    <source>
        <dbReference type="Pfam" id="PF24530"/>
    </source>
</evidence>